<reference evidence="2 3" key="1">
    <citation type="journal article" date="2013" name="Curr. Biol.">
        <title>The Genome of the Foraminiferan Reticulomyxa filosa.</title>
        <authorList>
            <person name="Glockner G."/>
            <person name="Hulsmann N."/>
            <person name="Schleicher M."/>
            <person name="Noegel A.A."/>
            <person name="Eichinger L."/>
            <person name="Gallinger C."/>
            <person name="Pawlowski J."/>
            <person name="Sierra R."/>
            <person name="Euteneuer U."/>
            <person name="Pillet L."/>
            <person name="Moustafa A."/>
            <person name="Platzer M."/>
            <person name="Groth M."/>
            <person name="Szafranski K."/>
            <person name="Schliwa M."/>
        </authorList>
    </citation>
    <scope>NUCLEOTIDE SEQUENCE [LARGE SCALE GENOMIC DNA]</scope>
</reference>
<evidence type="ECO:0000313" key="3">
    <source>
        <dbReference type="Proteomes" id="UP000023152"/>
    </source>
</evidence>
<evidence type="ECO:0000256" key="1">
    <source>
        <dbReference type="SAM" id="MobiDB-lite"/>
    </source>
</evidence>
<dbReference type="EMBL" id="ASPP01020928">
    <property type="protein sequence ID" value="ETO12973.1"/>
    <property type="molecule type" value="Genomic_DNA"/>
</dbReference>
<sequence length="482" mass="53517">MGLISSKSDVSQPTSQKKNTKKSVSKCIVYPHKYSTKDDLNSFLLKYGKKKPYNIQSRKKFHKIMYTFNAIEQCYIFKDYHLPLLFDTICGFTIGYHKIEFLTFYQENIRIYYCTGRSVPFDDMAFELIQVCPGPNQVQIAQYEGSATSMASVSQLESGRIRQSLSAPVSPSTSGSGVLTSALGLTITSSSSIPLASSASSSASSSSSSISLASATTTSTTSTTSTTLIPTSSSPSASTSTSTSTSTSMSVAWTNATTSTTAHYNYLASYWLKYFELSSTVLLEVFTIDLKWLLYSPFQDYTNSGGGCVGFLDDIYKIWCSEYLPHLHKVKCNNSILLFLNSKLFRTFHLPDADEDAGVNVGIDIDIDADADADDTRLLANVNTNTNNVNANTGIKFTPLDYTQVVKTNPRVFKNYSHFVINNASMGTYENEIMDFLMNRFRNQSQKRVYCHNIQDIVLDEQILNDVQHCLINNSLWRGGLL</sequence>
<comment type="caution">
    <text evidence="2">The sequence shown here is derived from an EMBL/GenBank/DDBJ whole genome shotgun (WGS) entry which is preliminary data.</text>
</comment>
<accession>X6MG37</accession>
<keyword evidence="3" id="KW-1185">Reference proteome</keyword>
<dbReference type="AlphaFoldDB" id="X6MG37"/>
<name>X6MG37_RETFI</name>
<proteinExistence type="predicted"/>
<feature type="region of interest" description="Disordered" evidence="1">
    <location>
        <begin position="221"/>
        <end position="245"/>
    </location>
</feature>
<dbReference type="Proteomes" id="UP000023152">
    <property type="component" value="Unassembled WGS sequence"/>
</dbReference>
<protein>
    <submittedName>
        <fullName evidence="2">Uncharacterized protein</fullName>
    </submittedName>
</protein>
<organism evidence="2 3">
    <name type="scientific">Reticulomyxa filosa</name>
    <dbReference type="NCBI Taxonomy" id="46433"/>
    <lineage>
        <taxon>Eukaryota</taxon>
        <taxon>Sar</taxon>
        <taxon>Rhizaria</taxon>
        <taxon>Retaria</taxon>
        <taxon>Foraminifera</taxon>
        <taxon>Monothalamids</taxon>
        <taxon>Reticulomyxidae</taxon>
        <taxon>Reticulomyxa</taxon>
    </lineage>
</organism>
<gene>
    <name evidence="2" type="ORF">RFI_24400</name>
</gene>
<evidence type="ECO:0000313" key="2">
    <source>
        <dbReference type="EMBL" id="ETO12973.1"/>
    </source>
</evidence>